<feature type="region of interest" description="Disordered" evidence="1">
    <location>
        <begin position="366"/>
        <end position="397"/>
    </location>
</feature>
<dbReference type="AlphaFoldDB" id="A0A8H7C1Q2"/>
<reference evidence="2 3" key="1">
    <citation type="journal article" name="Sci. Rep.">
        <title>Telomere-to-telomere assembled and centromere annotated genomes of the two main subspecies of the button mushroom Agaricus bisporus reveal especially polymorphic chromosome ends.</title>
        <authorList>
            <person name="Sonnenberg A.S.M."/>
            <person name="Sedaghat-Telgerd N."/>
            <person name="Lavrijssen B."/>
            <person name="Ohm R.A."/>
            <person name="Hendrickx P.M."/>
            <person name="Scholtmeijer K."/>
            <person name="Baars J.J.P."/>
            <person name="van Peer A."/>
        </authorList>
    </citation>
    <scope>NUCLEOTIDE SEQUENCE [LARGE SCALE GENOMIC DNA]</scope>
    <source>
        <strain evidence="2 3">H119_p4</strain>
    </source>
</reference>
<feature type="compositionally biased region" description="Low complexity" evidence="1">
    <location>
        <begin position="371"/>
        <end position="394"/>
    </location>
</feature>
<evidence type="ECO:0000313" key="3">
    <source>
        <dbReference type="Proteomes" id="UP000629468"/>
    </source>
</evidence>
<comment type="caution">
    <text evidence="2">The sequence shown here is derived from an EMBL/GenBank/DDBJ whole genome shotgun (WGS) entry which is preliminary data.</text>
</comment>
<name>A0A8H7C1Q2_AGABI</name>
<evidence type="ECO:0000256" key="1">
    <source>
        <dbReference type="SAM" id="MobiDB-lite"/>
    </source>
</evidence>
<dbReference type="EMBL" id="JABXXO010000014">
    <property type="protein sequence ID" value="KAF7760726.1"/>
    <property type="molecule type" value="Genomic_DNA"/>
</dbReference>
<accession>A0A8H7C1Q2</accession>
<organism evidence="2 3">
    <name type="scientific">Agaricus bisporus var. burnettii</name>
    <dbReference type="NCBI Taxonomy" id="192524"/>
    <lineage>
        <taxon>Eukaryota</taxon>
        <taxon>Fungi</taxon>
        <taxon>Dikarya</taxon>
        <taxon>Basidiomycota</taxon>
        <taxon>Agaricomycotina</taxon>
        <taxon>Agaricomycetes</taxon>
        <taxon>Agaricomycetidae</taxon>
        <taxon>Agaricales</taxon>
        <taxon>Agaricineae</taxon>
        <taxon>Agaricaceae</taxon>
        <taxon>Agaricus</taxon>
    </lineage>
</organism>
<sequence>MWFMTFMKGKKQLTIQFKKSENRSPRFFDTLEEIQNYIHTFKWSMDAPNWVYMNRKKDRTRSLRFQQRERKKDISAVKEQPFARMIPETEIDYDEVGALLFRFGIWKGREVDVYRVTLDQDFGFLNRAMKAYRRLQGMNLSYDMLGHVLDEDGNIVGIMTEPMIGQWVRYRDYDVVMRAFEKLVEIGYILDFPHLGSMLITDKGEVRFTEMHNVIELEKDPEARQSRIERRRRMLEQSFEAMGNDDPEVRSLPITRGKVAFPVRILVPHSDPARLLKGTSGWVTCMARILLTDDKLRLKLVRSGGVKRLLDEDSDDEQKEISDHGCDGQLRQLKRLRRTPESPSLSERPLPRLPVARVDLPLLPPMPCDIGSSRTSSGSPTLSSTSSRSPTLSSDSGAPSWLLEGPWLALAKTAATTNYAFEEVE</sequence>
<gene>
    <name evidence="2" type="ORF">Agabi119p4_10135</name>
</gene>
<dbReference type="Proteomes" id="UP000629468">
    <property type="component" value="Unassembled WGS sequence"/>
</dbReference>
<protein>
    <submittedName>
        <fullName evidence="2">Uncharacterized protein</fullName>
    </submittedName>
</protein>
<evidence type="ECO:0000313" key="2">
    <source>
        <dbReference type="EMBL" id="KAF7760726.1"/>
    </source>
</evidence>
<proteinExistence type="predicted"/>